<evidence type="ECO:0000313" key="3">
    <source>
        <dbReference type="Proteomes" id="UP000660262"/>
    </source>
</evidence>
<dbReference type="AlphaFoldDB" id="A0A830HY49"/>
<keyword evidence="3" id="KW-1185">Reference proteome</keyword>
<organism evidence="2 3">
    <name type="scientific">Pycnococcus provasolii</name>
    <dbReference type="NCBI Taxonomy" id="41880"/>
    <lineage>
        <taxon>Eukaryota</taxon>
        <taxon>Viridiplantae</taxon>
        <taxon>Chlorophyta</taxon>
        <taxon>Pseudoscourfieldiophyceae</taxon>
        <taxon>Pseudoscourfieldiales</taxon>
        <taxon>Pycnococcaceae</taxon>
        <taxon>Pycnococcus</taxon>
    </lineage>
</organism>
<protein>
    <submittedName>
        <fullName evidence="2">Uncharacterized protein</fullName>
    </submittedName>
</protein>
<gene>
    <name evidence="2" type="ORF">PPROV_001066500</name>
</gene>
<accession>A0A830HY49</accession>
<feature type="compositionally biased region" description="Basic residues" evidence="1">
    <location>
        <begin position="14"/>
        <end position="24"/>
    </location>
</feature>
<dbReference type="OrthoDB" id="568118at2759"/>
<sequence>MLAARNANGTRTTHTLRHTTRRNKTSTNATTHEQTSAQTNYAPRQSAPFQRISGVLSGAVVIGSVLVGGNVDAANAATVFDGKWVDTNHPGCRREIQNGVLYGDDPVPFVPAAGDGKPGSPCIAGGETKPWSVKLTQIDDKKGTVLIDFDQKDGSGERFVAQLIDGGKKLRINDTTTWPRASP</sequence>
<dbReference type="EMBL" id="BNJQ01000037">
    <property type="protein sequence ID" value="GHP11938.1"/>
    <property type="molecule type" value="Genomic_DNA"/>
</dbReference>
<evidence type="ECO:0000256" key="1">
    <source>
        <dbReference type="SAM" id="MobiDB-lite"/>
    </source>
</evidence>
<proteinExistence type="predicted"/>
<feature type="compositionally biased region" description="Polar residues" evidence="1">
    <location>
        <begin position="25"/>
        <end position="43"/>
    </location>
</feature>
<comment type="caution">
    <text evidence="2">The sequence shown here is derived from an EMBL/GenBank/DDBJ whole genome shotgun (WGS) entry which is preliminary data.</text>
</comment>
<feature type="region of interest" description="Disordered" evidence="1">
    <location>
        <begin position="1"/>
        <end position="43"/>
    </location>
</feature>
<name>A0A830HY49_9CHLO</name>
<reference evidence="2" key="1">
    <citation type="submission" date="2020-10" db="EMBL/GenBank/DDBJ databases">
        <title>Unveiling of a novel bifunctional photoreceptor, Dualchrome1, isolated from a cosmopolitan green alga.</title>
        <authorList>
            <person name="Suzuki S."/>
            <person name="Kawachi M."/>
        </authorList>
    </citation>
    <scope>NUCLEOTIDE SEQUENCE</scope>
    <source>
        <strain evidence="2">NIES 2893</strain>
    </source>
</reference>
<evidence type="ECO:0000313" key="2">
    <source>
        <dbReference type="EMBL" id="GHP11938.1"/>
    </source>
</evidence>
<dbReference type="Proteomes" id="UP000660262">
    <property type="component" value="Unassembled WGS sequence"/>
</dbReference>